<keyword evidence="1" id="KW-1133">Transmembrane helix</keyword>
<feature type="transmembrane region" description="Helical" evidence="1">
    <location>
        <begin position="110"/>
        <end position="128"/>
    </location>
</feature>
<dbReference type="EMBL" id="JFZZ01000044">
    <property type="protein sequence ID" value="KAK96214.1"/>
    <property type="molecule type" value="Genomic_DNA"/>
</dbReference>
<dbReference type="AlphaFoldDB" id="A0A158M6T9"/>
<organism evidence="2 3">
    <name type="scientific">Bordetella holmesii CDC-H585-BH</name>
    <dbReference type="NCBI Taxonomy" id="1331206"/>
    <lineage>
        <taxon>Bacteria</taxon>
        <taxon>Pseudomonadati</taxon>
        <taxon>Pseudomonadota</taxon>
        <taxon>Betaproteobacteria</taxon>
        <taxon>Burkholderiales</taxon>
        <taxon>Alcaligenaceae</taxon>
        <taxon>Bordetella</taxon>
    </lineage>
</organism>
<reference evidence="2 3" key="1">
    <citation type="submission" date="2014-03" db="EMBL/GenBank/DDBJ databases">
        <title>Genome sequence of Bordetella holmseii.</title>
        <authorList>
            <person name="Harvill E."/>
            <person name="Goodfield L.L."/>
            <person name="Ivanov Y."/>
            <person name="Meyer J.A."/>
            <person name="Newth C."/>
            <person name="Cassiday P."/>
            <person name="Tondella M.L."/>
            <person name="Liao P."/>
            <person name="Zimmerman J."/>
            <person name="Meert K."/>
            <person name="Wessel D."/>
            <person name="Berger J."/>
            <person name="Dean J.M."/>
            <person name="Holubkov R."/>
            <person name="Burr J."/>
            <person name="Liu T."/>
            <person name="Brinkac L.M."/>
            <person name="Sanka R."/>
            <person name="Kim M."/>
            <person name="Losada L."/>
        </authorList>
    </citation>
    <scope>NUCLEOTIDE SEQUENCE [LARGE SCALE GENOMIC DNA]</scope>
    <source>
        <strain evidence="2 3">CDC-H585-BH</strain>
    </source>
</reference>
<keyword evidence="1" id="KW-0812">Transmembrane</keyword>
<evidence type="ECO:0000313" key="2">
    <source>
        <dbReference type="EMBL" id="KAK96214.1"/>
    </source>
</evidence>
<dbReference type="RefSeq" id="WP_005018511.1">
    <property type="nucleotide sequence ID" value="NZ_JFZZ01000044.1"/>
</dbReference>
<feature type="transmembrane region" description="Helical" evidence="1">
    <location>
        <begin position="65"/>
        <end position="90"/>
    </location>
</feature>
<dbReference type="Proteomes" id="UP000026682">
    <property type="component" value="Unassembled WGS sequence"/>
</dbReference>
<dbReference type="STRING" id="35814.BBB42_02755"/>
<dbReference type="GeneID" id="93121250"/>
<sequence>MIGDILRFLIDILFTLFGAALLLRAWMHAVRLHPFNPLARAIYQATNWLILPLRRVIPATGSVDWTSLFAAWLAALLFFVLVILVTLGMLPPASALPRILLTALFTEMRWALNLIVWLTLIQAVLSWINPMSPLMALLQTLTAPLLDPIRRILPRTAIDFSPLVLLIVAQIAAMMLTRLSYGGI</sequence>
<feature type="transmembrane region" description="Helical" evidence="1">
    <location>
        <begin position="160"/>
        <end position="181"/>
    </location>
</feature>
<comment type="caution">
    <text evidence="2">The sequence shown here is derived from an EMBL/GenBank/DDBJ whole genome shotgun (WGS) entry which is preliminary data.</text>
</comment>
<gene>
    <name evidence="2" type="ORF">L497_3535</name>
</gene>
<protein>
    <submittedName>
        <fullName evidence="2">YGGT family protein</fullName>
    </submittedName>
</protein>
<keyword evidence="1" id="KW-0472">Membrane</keyword>
<dbReference type="Pfam" id="PF02325">
    <property type="entry name" value="CCB3_YggT"/>
    <property type="match status" value="2"/>
</dbReference>
<dbReference type="InterPro" id="IPR003425">
    <property type="entry name" value="CCB3/YggT"/>
</dbReference>
<proteinExistence type="predicted"/>
<evidence type="ECO:0000313" key="3">
    <source>
        <dbReference type="Proteomes" id="UP000026682"/>
    </source>
</evidence>
<dbReference type="PATRIC" id="fig|1331206.3.peg.1170"/>
<accession>A0A158M6T9</accession>
<name>A0A158M6T9_9BORD</name>
<evidence type="ECO:0000256" key="1">
    <source>
        <dbReference type="SAM" id="Phobius"/>
    </source>
</evidence>
<dbReference type="GO" id="GO:0016020">
    <property type="term" value="C:membrane"/>
    <property type="evidence" value="ECO:0007669"/>
    <property type="project" value="InterPro"/>
</dbReference>